<dbReference type="Pfam" id="PF00397">
    <property type="entry name" value="WW"/>
    <property type="match status" value="2"/>
</dbReference>
<evidence type="ECO:0000256" key="12">
    <source>
        <dbReference type="ARBA" id="ARBA00057440"/>
    </source>
</evidence>
<dbReference type="InterPro" id="IPR001202">
    <property type="entry name" value="WW_dom"/>
</dbReference>
<dbReference type="Pfam" id="PF01846">
    <property type="entry name" value="FF"/>
    <property type="match status" value="4"/>
</dbReference>
<dbReference type="InterPro" id="IPR036517">
    <property type="entry name" value="FF_domain_sf"/>
</dbReference>
<evidence type="ECO:0000313" key="21">
    <source>
        <dbReference type="Ensembl" id="ENSPMRP00000012600.1"/>
    </source>
</evidence>
<proteinExistence type="inferred from homology"/>
<dbReference type="Gene3D" id="1.10.10.440">
    <property type="entry name" value="FF domain"/>
    <property type="match status" value="5"/>
</dbReference>
<evidence type="ECO:0000259" key="20">
    <source>
        <dbReference type="PROSITE" id="PS51676"/>
    </source>
</evidence>
<feature type="domain" description="FF" evidence="20">
    <location>
        <begin position="362"/>
        <end position="416"/>
    </location>
</feature>
<keyword evidence="5" id="KW-0597">Phosphoprotein</keyword>
<dbReference type="FunFam" id="1.10.10.440:FF:000003">
    <property type="entry name" value="Pre-mRNA processing factor 40 homolog A"/>
    <property type="match status" value="1"/>
</dbReference>
<evidence type="ECO:0000256" key="3">
    <source>
        <dbReference type="ARBA" id="ARBA00022481"/>
    </source>
</evidence>
<evidence type="ECO:0000256" key="2">
    <source>
        <dbReference type="ARBA" id="ARBA00004324"/>
    </source>
</evidence>
<feature type="region of interest" description="Disordered" evidence="18">
    <location>
        <begin position="1"/>
        <end position="84"/>
    </location>
</feature>
<keyword evidence="22" id="KW-1185">Reference proteome</keyword>
<dbReference type="GO" id="GO:0016607">
    <property type="term" value="C:nuclear speck"/>
    <property type="evidence" value="ECO:0007669"/>
    <property type="project" value="UniProtKB-SubCell"/>
</dbReference>
<evidence type="ECO:0000256" key="13">
    <source>
        <dbReference type="ARBA" id="ARBA00061317"/>
    </source>
</evidence>
<dbReference type="InterPro" id="IPR002713">
    <property type="entry name" value="FF_domain"/>
</dbReference>
<comment type="function">
    <text evidence="12">Binds to WASL/N-WASP and suppresses its translocation from the nucleus to the cytoplasm, thereby inhibiting its cytoplasmic function. Plays a role in the regulation of cell morphology and cytoskeletal organization. Required in the control of cell shape and migration. May play a role in cytokinesis. May be involved in pre-mRNA splicing.</text>
</comment>
<evidence type="ECO:0000259" key="19">
    <source>
        <dbReference type="PROSITE" id="PS50020"/>
    </source>
</evidence>
<feature type="domain" description="WW" evidence="19">
    <location>
        <begin position="169"/>
        <end position="196"/>
    </location>
</feature>
<feature type="domain" description="FF" evidence="20">
    <location>
        <begin position="641"/>
        <end position="696"/>
    </location>
</feature>
<comment type="subcellular location">
    <subcellularLocation>
        <location evidence="1">Nucleus matrix</location>
    </subcellularLocation>
    <subcellularLocation>
        <location evidence="2">Nucleus speckle</location>
    </subcellularLocation>
</comment>
<evidence type="ECO:0000256" key="16">
    <source>
        <dbReference type="ARBA" id="ARBA00080815"/>
    </source>
</evidence>
<keyword evidence="3" id="KW-0488">Methylation</keyword>
<keyword evidence="17" id="KW-0175">Coiled coil</keyword>
<keyword evidence="8" id="KW-0832">Ubl conjugation</keyword>
<dbReference type="AlphaFoldDB" id="A0A670IKR2"/>
<dbReference type="PROSITE" id="PS51676">
    <property type="entry name" value="FF"/>
    <property type="match status" value="6"/>
</dbReference>
<dbReference type="Gene3D" id="2.20.70.10">
    <property type="match status" value="2"/>
</dbReference>
<keyword evidence="11" id="KW-0539">Nucleus</keyword>
<keyword evidence="4" id="KW-1017">Isopeptide bond</keyword>
<dbReference type="FunFam" id="1.10.10.440:FF:000011">
    <property type="entry name" value="pre-mRNA-processing factor 40 homolog A isoform X1"/>
    <property type="match status" value="1"/>
</dbReference>
<reference evidence="21" key="2">
    <citation type="submission" date="2025-08" db="UniProtKB">
        <authorList>
            <consortium name="Ensembl"/>
        </authorList>
    </citation>
    <scope>IDENTIFICATION</scope>
</reference>
<feature type="compositionally biased region" description="Basic and acidic residues" evidence="18">
    <location>
        <begin position="332"/>
        <end position="347"/>
    </location>
</feature>
<accession>A0A670IKR2</accession>
<evidence type="ECO:0000256" key="4">
    <source>
        <dbReference type="ARBA" id="ARBA00022499"/>
    </source>
</evidence>
<dbReference type="Ensembl" id="ENSPMRT00000013459.1">
    <property type="protein sequence ID" value="ENSPMRP00000012600.1"/>
    <property type="gene ID" value="ENSPMRG00000007825.1"/>
</dbReference>
<feature type="compositionally biased region" description="Basic and acidic residues" evidence="18">
    <location>
        <begin position="834"/>
        <end position="859"/>
    </location>
</feature>
<dbReference type="SMART" id="SM00456">
    <property type="entry name" value="WW"/>
    <property type="match status" value="2"/>
</dbReference>
<dbReference type="CDD" id="cd00201">
    <property type="entry name" value="WW"/>
    <property type="match status" value="2"/>
</dbReference>
<evidence type="ECO:0000256" key="6">
    <source>
        <dbReference type="ARBA" id="ARBA00022664"/>
    </source>
</evidence>
<evidence type="ECO:0000256" key="14">
    <source>
        <dbReference type="ARBA" id="ARBA00072041"/>
    </source>
</evidence>
<feature type="domain" description="WW" evidence="19">
    <location>
        <begin position="209"/>
        <end position="237"/>
    </location>
</feature>
<dbReference type="FunFam" id="1.10.10.440:FF:000009">
    <property type="entry name" value="pre-mRNA-processing factor 40 homolog A isoform X1"/>
    <property type="match status" value="1"/>
</dbReference>
<dbReference type="PANTHER" id="PTHR11864:SF20">
    <property type="entry name" value="PRE-MRNA-PROCESSING FACTOR 40 HOMOLOG A"/>
    <property type="match status" value="1"/>
</dbReference>
<dbReference type="PANTHER" id="PTHR11864">
    <property type="entry name" value="PRE-MRNA-PROCESSING PROTEIN PRP40"/>
    <property type="match status" value="1"/>
</dbReference>
<dbReference type="GO" id="GO:0071004">
    <property type="term" value="C:U2-type prespliceosome"/>
    <property type="evidence" value="ECO:0007669"/>
    <property type="project" value="TreeGrafter"/>
</dbReference>
<feature type="compositionally biased region" description="Pro residues" evidence="18">
    <location>
        <begin position="44"/>
        <end position="56"/>
    </location>
</feature>
<sequence length="901" mass="103553">MQLNPGEGVRPVGAPGPEQSPKSSRMGGRPDWPTGKPVSLLAPLLPPRGEPEPLLPFGPSSRQPLRGRLLGRCGGGGGGGSLLNPSMRPGGGGEMLFPLCLLSWNLDLSRILFFQMGHPGMPHYPPMGMHPMGQRPPNMPPVSHGMMPQMMPPMGGPQMGQVHFEKSMWSEHKSPDGRTYYYNTETKQSTWEKPDDLKTPAEQMLSKCPWKEYKSDSGKPYYYNSQTKESRWAKPKELEDLEGKFCGTFFPVLIYIAPGVTNAAAIVPEAPIAAPAIPAAPAVASAPETEPSTVATVIENERVTAIADEQVQPAAPVVQEQTAEVVTNSVEEAPKQESSDVAAKKDEEDAQPVKKTYTWNTKEEAKQAFKELLKEKRVPSNASWEQAMKMIINDPRYSALAKLSEKKQAFNAYKVQTEKEEKEEARLKYKEAKESFQRFLENHEKMTSTTRYKKAEQMFGEMEVWNAISERDRLEIYEDVLFFLSKKEKEQAKQLRKRNWEALKNILDNMANVTYCTTWSEAQQYLMDNPTFAEDEELQNMDKEDALICFEEHIRALEKEEEEEKQKGLLRERRRQRKNRESFQIFLDELHEHGQLHSMSSWMELYPTISSDIRFTNMLGQPGSTALDLFKFYVEDLKARYHDEKKIIKDILKDKGFVVEVNTTFEDFVTVISSTKRATTLDAGNIKLAFNSLLEKAEAREREREKEEARKMKRKESAFKSMLKQATPPIEMDAVWEDIRERFVKEPAFEDITLESERKRIFKDFIYLLEHECQHHHSKNKKHSKKSKKHHRKSWFFLPPKVDSHWSHPSTVYSLCILDLHCIFYSVQDSPESDVDREKDKKERENEKERSRQRSESKHKSPPKKRPGKDSGNWDTSGSELSEGELEKQRRTLLEQLDEDQ</sequence>
<evidence type="ECO:0000256" key="1">
    <source>
        <dbReference type="ARBA" id="ARBA00004109"/>
    </source>
</evidence>
<name>A0A670IKR2_PODMU</name>
<protein>
    <recommendedName>
        <fullName evidence="14">Pre-mRNA-processing factor 40 homolog A</fullName>
    </recommendedName>
    <alternativeName>
        <fullName evidence="15">Formin-binding protein 11</fullName>
    </alternativeName>
    <alternativeName>
        <fullName evidence="16">Formin-binding protein 3</fullName>
    </alternativeName>
</protein>
<dbReference type="PROSITE" id="PS01159">
    <property type="entry name" value="WW_DOMAIN_1"/>
    <property type="match status" value="2"/>
</dbReference>
<evidence type="ECO:0000256" key="9">
    <source>
        <dbReference type="ARBA" id="ARBA00022990"/>
    </source>
</evidence>
<dbReference type="Pfam" id="PF25432">
    <property type="entry name" value="FF_PRPF40A"/>
    <property type="match status" value="1"/>
</dbReference>
<evidence type="ECO:0000256" key="7">
    <source>
        <dbReference type="ARBA" id="ARBA00022737"/>
    </source>
</evidence>
<keyword evidence="6" id="KW-0507">mRNA processing</keyword>
<evidence type="ECO:0000256" key="15">
    <source>
        <dbReference type="ARBA" id="ARBA00078214"/>
    </source>
</evidence>
<dbReference type="FunFam" id="2.20.70.10:FF:000152">
    <property type="entry name" value="Pre-mRNA-processing factor 40 homolog A"/>
    <property type="match status" value="1"/>
</dbReference>
<keyword evidence="7" id="KW-0677">Repeat</keyword>
<evidence type="ECO:0000256" key="11">
    <source>
        <dbReference type="ARBA" id="ARBA00023242"/>
    </source>
</evidence>
<feature type="coiled-coil region" evidence="17">
    <location>
        <begin position="415"/>
        <end position="442"/>
    </location>
</feature>
<feature type="domain" description="FF" evidence="20">
    <location>
        <begin position="576"/>
        <end position="636"/>
    </location>
</feature>
<reference evidence="21 22" key="1">
    <citation type="journal article" date="2019" name="Proc. Natl. Acad. Sci. U.S.A.">
        <title>Regulatory changes in pterin and carotenoid genes underlie balanced color polymorphisms in the wall lizard.</title>
        <authorList>
            <person name="Andrade P."/>
            <person name="Pinho C."/>
            <person name="Perez I de Lanuza G."/>
            <person name="Afonso S."/>
            <person name="Brejcha J."/>
            <person name="Rubin C.J."/>
            <person name="Wallerman O."/>
            <person name="Pereira P."/>
            <person name="Sabatino S.J."/>
            <person name="Bellati A."/>
            <person name="Pellitteri-Rosa D."/>
            <person name="Bosakova Z."/>
            <person name="Bunikis I."/>
            <person name="Carretero M.A."/>
            <person name="Feiner N."/>
            <person name="Marsik P."/>
            <person name="Pauperio F."/>
            <person name="Salvi D."/>
            <person name="Soler L."/>
            <person name="While G.M."/>
            <person name="Uller T."/>
            <person name="Font E."/>
            <person name="Andersson L."/>
            <person name="Carneiro M."/>
        </authorList>
    </citation>
    <scope>NUCLEOTIDE SEQUENCE</scope>
</reference>
<dbReference type="InterPro" id="IPR036020">
    <property type="entry name" value="WW_dom_sf"/>
</dbReference>
<evidence type="ECO:0000256" key="18">
    <source>
        <dbReference type="SAM" id="MobiDB-lite"/>
    </source>
</evidence>
<dbReference type="FunFam" id="2.20.70.10:FF:000102">
    <property type="entry name" value="Pre-mRNA-processing factor 40 homolog B"/>
    <property type="match status" value="1"/>
</dbReference>
<gene>
    <name evidence="21" type="primary">PRPF40A</name>
</gene>
<keyword evidence="9" id="KW-0007">Acetylation</keyword>
<feature type="region of interest" description="Disordered" evidence="18">
    <location>
        <begin position="330"/>
        <end position="349"/>
    </location>
</feature>
<evidence type="ECO:0000256" key="5">
    <source>
        <dbReference type="ARBA" id="ARBA00022553"/>
    </source>
</evidence>
<dbReference type="FunFam" id="1.10.10.440:FF:000012">
    <property type="entry name" value="pre-mRNA-processing factor 40 homolog A isoform X2"/>
    <property type="match status" value="1"/>
</dbReference>
<evidence type="ECO:0000256" key="17">
    <source>
        <dbReference type="SAM" id="Coils"/>
    </source>
</evidence>
<feature type="domain" description="FF" evidence="20">
    <location>
        <begin position="711"/>
        <end position="768"/>
    </location>
</feature>
<dbReference type="GeneTree" id="ENSGT00930000150980"/>
<dbReference type="PROSITE" id="PS50020">
    <property type="entry name" value="WW_DOMAIN_2"/>
    <property type="match status" value="2"/>
</dbReference>
<dbReference type="GO" id="GO:0016363">
    <property type="term" value="C:nuclear matrix"/>
    <property type="evidence" value="ECO:0007669"/>
    <property type="project" value="UniProtKB-SubCell"/>
</dbReference>
<dbReference type="Proteomes" id="UP000472272">
    <property type="component" value="Chromosome 1"/>
</dbReference>
<feature type="domain" description="FF" evidence="20">
    <location>
        <begin position="429"/>
        <end position="483"/>
    </location>
</feature>
<dbReference type="InterPro" id="IPR039726">
    <property type="entry name" value="Prp40-like"/>
</dbReference>
<dbReference type="GO" id="GO:0003723">
    <property type="term" value="F:RNA binding"/>
    <property type="evidence" value="ECO:0007669"/>
    <property type="project" value="TreeGrafter"/>
</dbReference>
<feature type="compositionally biased region" description="Gly residues" evidence="18">
    <location>
        <begin position="72"/>
        <end position="81"/>
    </location>
</feature>
<organism evidence="21 22">
    <name type="scientific">Podarcis muralis</name>
    <name type="common">Wall lizard</name>
    <name type="synonym">Lacerta muralis</name>
    <dbReference type="NCBI Taxonomy" id="64176"/>
    <lineage>
        <taxon>Eukaryota</taxon>
        <taxon>Metazoa</taxon>
        <taxon>Chordata</taxon>
        <taxon>Craniata</taxon>
        <taxon>Vertebrata</taxon>
        <taxon>Euteleostomi</taxon>
        <taxon>Lepidosauria</taxon>
        <taxon>Squamata</taxon>
        <taxon>Bifurcata</taxon>
        <taxon>Unidentata</taxon>
        <taxon>Episquamata</taxon>
        <taxon>Laterata</taxon>
        <taxon>Lacertibaenia</taxon>
        <taxon>Lacertidae</taxon>
        <taxon>Podarcis</taxon>
    </lineage>
</organism>
<dbReference type="SUPFAM" id="SSF51045">
    <property type="entry name" value="WW domain"/>
    <property type="match status" value="2"/>
</dbReference>
<evidence type="ECO:0000256" key="10">
    <source>
        <dbReference type="ARBA" id="ARBA00023187"/>
    </source>
</evidence>
<comment type="similarity">
    <text evidence="13">Belongs to the PRPF40 family.</text>
</comment>
<dbReference type="GO" id="GO:0045292">
    <property type="term" value="P:mRNA cis splicing, via spliceosome"/>
    <property type="evidence" value="ECO:0007669"/>
    <property type="project" value="InterPro"/>
</dbReference>
<dbReference type="FunFam" id="1.10.10.440:FF:000002">
    <property type="entry name" value="pre-mRNA-processing factor 40 homolog A isoform X1"/>
    <property type="match status" value="1"/>
</dbReference>
<dbReference type="GO" id="GO:0005685">
    <property type="term" value="C:U1 snRNP"/>
    <property type="evidence" value="ECO:0007669"/>
    <property type="project" value="TreeGrafter"/>
</dbReference>
<dbReference type="SMART" id="SM00441">
    <property type="entry name" value="FF"/>
    <property type="match status" value="5"/>
</dbReference>
<feature type="region of interest" description="Disordered" evidence="18">
    <location>
        <begin position="833"/>
        <end position="901"/>
    </location>
</feature>
<dbReference type="SUPFAM" id="SSF81698">
    <property type="entry name" value="FF domain"/>
    <property type="match status" value="5"/>
</dbReference>
<evidence type="ECO:0000256" key="8">
    <source>
        <dbReference type="ARBA" id="ARBA00022843"/>
    </source>
</evidence>
<feature type="domain" description="FF" evidence="20">
    <location>
        <begin position="496"/>
        <end position="556"/>
    </location>
</feature>
<evidence type="ECO:0000313" key="22">
    <source>
        <dbReference type="Proteomes" id="UP000472272"/>
    </source>
</evidence>
<keyword evidence="10" id="KW-0508">mRNA splicing</keyword>
<feature type="coiled-coil region" evidence="17">
    <location>
        <begin position="547"/>
        <end position="579"/>
    </location>
</feature>
<reference evidence="21" key="3">
    <citation type="submission" date="2025-09" db="UniProtKB">
        <authorList>
            <consortium name="Ensembl"/>
        </authorList>
    </citation>
    <scope>IDENTIFICATION</scope>
</reference>